<evidence type="ECO:0000313" key="1">
    <source>
        <dbReference type="EMBL" id="GFH23673.1"/>
    </source>
</evidence>
<gene>
    <name evidence="1" type="ORF">HaLaN_21321</name>
</gene>
<comment type="caution">
    <text evidence="1">The sequence shown here is derived from an EMBL/GenBank/DDBJ whole genome shotgun (WGS) entry which is preliminary data.</text>
</comment>
<proteinExistence type="predicted"/>
<name>A0A699ZLY8_HAELA</name>
<evidence type="ECO:0000313" key="2">
    <source>
        <dbReference type="Proteomes" id="UP000485058"/>
    </source>
</evidence>
<dbReference type="EMBL" id="BLLF01002330">
    <property type="protein sequence ID" value="GFH23673.1"/>
    <property type="molecule type" value="Genomic_DNA"/>
</dbReference>
<keyword evidence="2" id="KW-1185">Reference proteome</keyword>
<protein>
    <submittedName>
        <fullName evidence="1">Uncharacterized protein</fullName>
    </submittedName>
</protein>
<organism evidence="1 2">
    <name type="scientific">Haematococcus lacustris</name>
    <name type="common">Green alga</name>
    <name type="synonym">Haematococcus pluvialis</name>
    <dbReference type="NCBI Taxonomy" id="44745"/>
    <lineage>
        <taxon>Eukaryota</taxon>
        <taxon>Viridiplantae</taxon>
        <taxon>Chlorophyta</taxon>
        <taxon>core chlorophytes</taxon>
        <taxon>Chlorophyceae</taxon>
        <taxon>CS clade</taxon>
        <taxon>Chlamydomonadales</taxon>
        <taxon>Haematococcaceae</taxon>
        <taxon>Haematococcus</taxon>
    </lineage>
</organism>
<accession>A0A699ZLY8</accession>
<dbReference type="AlphaFoldDB" id="A0A699ZLY8"/>
<dbReference type="Proteomes" id="UP000485058">
    <property type="component" value="Unassembled WGS sequence"/>
</dbReference>
<reference evidence="1 2" key="1">
    <citation type="submission" date="2020-02" db="EMBL/GenBank/DDBJ databases">
        <title>Draft genome sequence of Haematococcus lacustris strain NIES-144.</title>
        <authorList>
            <person name="Morimoto D."/>
            <person name="Nakagawa S."/>
            <person name="Yoshida T."/>
            <person name="Sawayama S."/>
        </authorList>
    </citation>
    <scope>NUCLEOTIDE SEQUENCE [LARGE SCALE GENOMIC DNA]</scope>
    <source>
        <strain evidence="1 2">NIES-144</strain>
    </source>
</reference>
<sequence length="263" mass="27824">MRSATGGAFSSNLGVSVKNTRMCENTQCGGPSSTKTCSCVRLDKDSLPLITHAMVQSLRAGSAEGLSLTSNVSEMLCYTVMVAYNFSHGPGVGGPDIEVHERATSPLARLLGRLCGSVCLVVHSWSLSSSVAQRPPVQHPLCHGSGRPVAADRVEHQTRQCGSDVPDHQRAQRGGKCGAHLHHPGVDPGHAAAGWLRDRGHPERCDPMAGVVHQSRGEAATPGGSGVACRSSCRFSERSHGLPPALRVVMKHRQRVCSRSSDC</sequence>